<dbReference type="Proteomes" id="UP001191082">
    <property type="component" value="Unassembled WGS sequence"/>
</dbReference>
<feature type="domain" description="Alpha-L-glutamate ligase-related protein ATP-grasp" evidence="1">
    <location>
        <begin position="131"/>
        <end position="362"/>
    </location>
</feature>
<gene>
    <name evidence="2" type="ORF">FGK64_04460</name>
</gene>
<keyword evidence="3" id="KW-1185">Reference proteome</keyword>
<sequence length="395" mass="43175">MTTATVDSKALLAVPAAPKATAASTMVEVARAHGVSPIRQLRESVALSFGRSRMKLHEYYAGGLYDPALTARDKREFVGERGSYLLNSGLASKRLTSLRGAMRHKVLHTAMMEALGFRTTETQAVVSDEQRFGAVETCTDAASLRDFLMHRARFPLFGKPQSYSGSFGSALIESREGDDLFLGNGKRIKIDAFCEEIVAEYASGYVLQSALRQHPVLEEAAGRAVGTIRIVTVRRAAMPEVLYTLWKIPAPTAMSDNFWQDGSMIAPIDPETGIVGQVRAGSGVKGRNIDTHPATGATLTGLQLPDWQAALTLAREGHAVMSEFGVIGWDIAVTPEGPAIIEANANPHHMLYQLAHRRGIWNADFAHVWGEVRARSKAMLRRRIQQELGRVKKRA</sequence>
<dbReference type="Pfam" id="PF14397">
    <property type="entry name" value="ATPgrasp_ST"/>
    <property type="match status" value="1"/>
</dbReference>
<evidence type="ECO:0000259" key="1">
    <source>
        <dbReference type="Pfam" id="PF14397"/>
    </source>
</evidence>
<accession>A0ABY2XDZ0</accession>
<evidence type="ECO:0000313" key="3">
    <source>
        <dbReference type="Proteomes" id="UP001191082"/>
    </source>
</evidence>
<organism evidence="2 3">
    <name type="scientific">Arenibacterium halophilum</name>
    <dbReference type="NCBI Taxonomy" id="2583821"/>
    <lineage>
        <taxon>Bacteria</taxon>
        <taxon>Pseudomonadati</taxon>
        <taxon>Pseudomonadota</taxon>
        <taxon>Alphaproteobacteria</taxon>
        <taxon>Rhodobacterales</taxon>
        <taxon>Paracoccaceae</taxon>
        <taxon>Arenibacterium</taxon>
    </lineage>
</organism>
<dbReference type="RefSeq" id="WP_138862567.1">
    <property type="nucleotide sequence ID" value="NZ_VCPC01000001.1"/>
</dbReference>
<name>A0ABY2XDZ0_9RHOB</name>
<evidence type="ECO:0000313" key="2">
    <source>
        <dbReference type="EMBL" id="TMV15218.1"/>
    </source>
</evidence>
<dbReference type="EMBL" id="VCPC01000001">
    <property type="protein sequence ID" value="TMV15218.1"/>
    <property type="molecule type" value="Genomic_DNA"/>
</dbReference>
<protein>
    <recommendedName>
        <fullName evidence="1">Alpha-L-glutamate ligase-related protein ATP-grasp domain-containing protein</fullName>
    </recommendedName>
</protein>
<reference evidence="2 3" key="1">
    <citation type="submission" date="2019-05" db="EMBL/GenBank/DDBJ databases">
        <title>Marivita sp. nov. isolated from sea sediment.</title>
        <authorList>
            <person name="Kim W."/>
        </authorList>
    </citation>
    <scope>NUCLEOTIDE SEQUENCE [LARGE SCALE GENOMIC DNA]</scope>
    <source>
        <strain evidence="2 3">CAU 1492</strain>
    </source>
</reference>
<comment type="caution">
    <text evidence="2">The sequence shown here is derived from an EMBL/GenBank/DDBJ whole genome shotgun (WGS) entry which is preliminary data.</text>
</comment>
<proteinExistence type="predicted"/>
<dbReference type="InterPro" id="IPR039523">
    <property type="entry name" value="RimK-rel_E_lig_ATP-grasp"/>
</dbReference>
<dbReference type="SUPFAM" id="SSF56059">
    <property type="entry name" value="Glutathione synthetase ATP-binding domain-like"/>
    <property type="match status" value="1"/>
</dbReference>